<dbReference type="Pfam" id="PF08264">
    <property type="entry name" value="Anticodon_1"/>
    <property type="match status" value="1"/>
</dbReference>
<evidence type="ECO:0000256" key="4">
    <source>
        <dbReference type="ARBA" id="ARBA00022840"/>
    </source>
</evidence>
<organism evidence="14 15">
    <name type="scientific">Aquifex aeolicus</name>
    <dbReference type="NCBI Taxonomy" id="63363"/>
    <lineage>
        <taxon>Bacteria</taxon>
        <taxon>Pseudomonadati</taxon>
        <taxon>Aquificota</taxon>
        <taxon>Aquificia</taxon>
        <taxon>Aquificales</taxon>
        <taxon>Aquificaceae</taxon>
        <taxon>Aquifex</taxon>
    </lineage>
</organism>
<evidence type="ECO:0000313" key="14">
    <source>
        <dbReference type="EMBL" id="HIP98662.1"/>
    </source>
</evidence>
<protein>
    <recommendedName>
        <fullName evidence="1">valine--tRNA ligase</fullName>
        <ecNumber evidence="1">6.1.1.9</ecNumber>
    </recommendedName>
    <alternativeName>
        <fullName evidence="8">Valyl-tRNA synthetase</fullName>
    </alternativeName>
</protein>
<comment type="caution">
    <text evidence="14">The sequence shown here is derived from an EMBL/GenBank/DDBJ whole genome shotgun (WGS) entry which is preliminary data.</text>
</comment>
<evidence type="ECO:0000256" key="5">
    <source>
        <dbReference type="ARBA" id="ARBA00022917"/>
    </source>
</evidence>
<dbReference type="InterPro" id="IPR002300">
    <property type="entry name" value="aa-tRNA-synth_Ia"/>
</dbReference>
<evidence type="ECO:0000256" key="9">
    <source>
        <dbReference type="ARBA" id="ARBA00047552"/>
    </source>
</evidence>
<evidence type="ECO:0000256" key="1">
    <source>
        <dbReference type="ARBA" id="ARBA00013169"/>
    </source>
</evidence>
<feature type="domain" description="Valyl-tRNA synthetase tRNA-binding arm" evidence="13">
    <location>
        <begin position="348"/>
        <end position="410"/>
    </location>
</feature>
<reference evidence="14" key="1">
    <citation type="journal article" date="2020" name="ISME J.">
        <title>Gammaproteobacteria mediating utilization of methyl-, sulfur- and petroleum organic compounds in deep ocean hydrothermal plumes.</title>
        <authorList>
            <person name="Zhou Z."/>
            <person name="Liu Y."/>
            <person name="Pan J."/>
            <person name="Cron B.R."/>
            <person name="Toner B.M."/>
            <person name="Anantharaman K."/>
            <person name="Breier J.A."/>
            <person name="Dick G.J."/>
            <person name="Li M."/>
        </authorList>
    </citation>
    <scope>NUCLEOTIDE SEQUENCE</scope>
    <source>
        <strain evidence="14">SZUA-1501</strain>
    </source>
</reference>
<dbReference type="SUPFAM" id="SSF52374">
    <property type="entry name" value="Nucleotidylyl transferase"/>
    <property type="match status" value="1"/>
</dbReference>
<evidence type="ECO:0000259" key="13">
    <source>
        <dbReference type="Pfam" id="PF10458"/>
    </source>
</evidence>
<dbReference type="EMBL" id="DQVE01000049">
    <property type="protein sequence ID" value="HIP98662.1"/>
    <property type="molecule type" value="Genomic_DNA"/>
</dbReference>
<dbReference type="FunFam" id="1.10.730.10:FF:000014">
    <property type="entry name" value="Valine--tRNA ligase"/>
    <property type="match status" value="1"/>
</dbReference>
<feature type="coiled-coil region" evidence="10">
    <location>
        <begin position="352"/>
        <end position="407"/>
    </location>
</feature>
<dbReference type="InterPro" id="IPR033705">
    <property type="entry name" value="Anticodon_Ia_Val"/>
</dbReference>
<dbReference type="InterPro" id="IPR014729">
    <property type="entry name" value="Rossmann-like_a/b/a_fold"/>
</dbReference>
<dbReference type="InterPro" id="IPR037118">
    <property type="entry name" value="Val-tRNA_synth_C_sf"/>
</dbReference>
<evidence type="ECO:0000256" key="7">
    <source>
        <dbReference type="ARBA" id="ARBA00023146"/>
    </source>
</evidence>
<evidence type="ECO:0000256" key="3">
    <source>
        <dbReference type="ARBA" id="ARBA00022741"/>
    </source>
</evidence>
<proteinExistence type="predicted"/>
<dbReference type="GO" id="GO:0004832">
    <property type="term" value="F:valine-tRNA ligase activity"/>
    <property type="evidence" value="ECO:0007669"/>
    <property type="project" value="UniProtKB-EC"/>
</dbReference>
<feature type="domain" description="Aminoacyl-tRNA synthetase class Ia" evidence="11">
    <location>
        <begin position="3"/>
        <end position="99"/>
    </location>
</feature>
<dbReference type="SUPFAM" id="SSF46589">
    <property type="entry name" value="tRNA-binding arm"/>
    <property type="match status" value="1"/>
</dbReference>
<keyword evidence="2" id="KW-0436">Ligase</keyword>
<keyword evidence="3" id="KW-0547">Nucleotide-binding</keyword>
<dbReference type="InterPro" id="IPR009080">
    <property type="entry name" value="tRNAsynth_Ia_anticodon-bd"/>
</dbReference>
<name>A0A9D1CFZ7_AQUAO</name>
<evidence type="ECO:0000259" key="11">
    <source>
        <dbReference type="Pfam" id="PF00133"/>
    </source>
</evidence>
<dbReference type="AlphaFoldDB" id="A0A9D1CFZ7"/>
<evidence type="ECO:0000256" key="6">
    <source>
        <dbReference type="ARBA" id="ARBA00023054"/>
    </source>
</evidence>
<evidence type="ECO:0000256" key="8">
    <source>
        <dbReference type="ARBA" id="ARBA00029936"/>
    </source>
</evidence>
<dbReference type="PANTHER" id="PTHR11946">
    <property type="entry name" value="VALYL-TRNA SYNTHETASES"/>
    <property type="match status" value="1"/>
</dbReference>
<dbReference type="InterPro" id="IPR013155">
    <property type="entry name" value="M/V/L/I-tRNA-synth_anticd-bd"/>
</dbReference>
<dbReference type="GO" id="GO:0005829">
    <property type="term" value="C:cytosol"/>
    <property type="evidence" value="ECO:0007669"/>
    <property type="project" value="TreeGrafter"/>
</dbReference>
<accession>A0A9D1CFZ7</accession>
<dbReference type="SUPFAM" id="SSF47323">
    <property type="entry name" value="Anticodon-binding domain of a subclass of class I aminoacyl-tRNA synthetases"/>
    <property type="match status" value="1"/>
</dbReference>
<dbReference type="Pfam" id="PF00133">
    <property type="entry name" value="tRNA-synt_1"/>
    <property type="match status" value="1"/>
</dbReference>
<dbReference type="GO" id="GO:0005524">
    <property type="term" value="F:ATP binding"/>
    <property type="evidence" value="ECO:0007669"/>
    <property type="project" value="UniProtKB-KW"/>
</dbReference>
<comment type="catalytic activity">
    <reaction evidence="9">
        <text>tRNA(Val) + L-valine + ATP = L-valyl-tRNA(Val) + AMP + diphosphate</text>
        <dbReference type="Rhea" id="RHEA:10704"/>
        <dbReference type="Rhea" id="RHEA-COMP:9672"/>
        <dbReference type="Rhea" id="RHEA-COMP:9708"/>
        <dbReference type="ChEBI" id="CHEBI:30616"/>
        <dbReference type="ChEBI" id="CHEBI:33019"/>
        <dbReference type="ChEBI" id="CHEBI:57762"/>
        <dbReference type="ChEBI" id="CHEBI:78442"/>
        <dbReference type="ChEBI" id="CHEBI:78537"/>
        <dbReference type="ChEBI" id="CHEBI:456215"/>
        <dbReference type="EC" id="6.1.1.9"/>
    </reaction>
</comment>
<dbReference type="EC" id="6.1.1.9" evidence="1"/>
<keyword evidence="4" id="KW-0067">ATP-binding</keyword>
<feature type="domain" description="Methionyl/Valyl/Leucyl/Isoleucyl-tRNA synthetase anticodon-binding" evidence="12">
    <location>
        <begin position="143"/>
        <end position="291"/>
    </location>
</feature>
<sequence>MEKKENDLSKLYPTDLLVTGFDIIFFWVARMVLMGKYNTGLEPFKTVYIHGLIRDRFGEKMSKTKGNVVDPLDMIAKYGADALRFGLAVQTVPGSDIKFNEKRIEGYKHFANKIWNASRYVITNLPEGFEVKDPLKTDLKPEDRWILYRLNETIKEVRKGLDSFDFSKSAQALYQFFWDEYCDWYIEFSKERVYKGEGKERESALNTLVYVLDKAIKLLHPFMPFITEEIWNYLPTKDKKSVALSVYPKSKKEFESFKDQAWRVEFVKEIISDLRNFRNVLEIPLSKKLTAYYSTKKAKEILVTFKGLILKLARLETLEEAQTRPENTLVVPFKGGEIYISVKDTINVEEVRQNQLRKREKLLKELQRVEAKLSNPKFVERAPKPIVEKEKAIYEEIKLKLQKIENILKLLES</sequence>
<evidence type="ECO:0000256" key="10">
    <source>
        <dbReference type="SAM" id="Coils"/>
    </source>
</evidence>
<dbReference type="PANTHER" id="PTHR11946:SF93">
    <property type="entry name" value="VALINE--TRNA LIGASE, CHLOROPLASTIC_MITOCHONDRIAL 2"/>
    <property type="match status" value="1"/>
</dbReference>
<evidence type="ECO:0000256" key="2">
    <source>
        <dbReference type="ARBA" id="ARBA00022598"/>
    </source>
</evidence>
<dbReference type="Proteomes" id="UP000606463">
    <property type="component" value="Unassembled WGS sequence"/>
</dbReference>
<dbReference type="Gene3D" id="1.10.287.380">
    <property type="entry name" value="Valyl-tRNA synthetase, C-terminal domain"/>
    <property type="match status" value="1"/>
</dbReference>
<keyword evidence="7" id="KW-0030">Aminoacyl-tRNA synthetase</keyword>
<keyword evidence="5" id="KW-0648">Protein biosynthesis</keyword>
<dbReference type="InterPro" id="IPR019499">
    <property type="entry name" value="Val-tRNA_synth_tRNA-bd"/>
</dbReference>
<dbReference type="Gene3D" id="1.10.730.10">
    <property type="entry name" value="Isoleucyl-tRNA Synthetase, Domain 1"/>
    <property type="match status" value="1"/>
</dbReference>
<evidence type="ECO:0000259" key="12">
    <source>
        <dbReference type="Pfam" id="PF08264"/>
    </source>
</evidence>
<dbReference type="Pfam" id="PF10458">
    <property type="entry name" value="Val_tRNA-synt_C"/>
    <property type="match status" value="1"/>
</dbReference>
<evidence type="ECO:0000313" key="15">
    <source>
        <dbReference type="Proteomes" id="UP000606463"/>
    </source>
</evidence>
<dbReference type="Gene3D" id="3.40.50.620">
    <property type="entry name" value="HUPs"/>
    <property type="match status" value="1"/>
</dbReference>
<dbReference type="GO" id="GO:0006438">
    <property type="term" value="P:valyl-tRNA aminoacylation"/>
    <property type="evidence" value="ECO:0007669"/>
    <property type="project" value="InterPro"/>
</dbReference>
<dbReference type="InterPro" id="IPR010978">
    <property type="entry name" value="tRNA-bd_arm"/>
</dbReference>
<gene>
    <name evidence="14" type="ORF">EYH37_04800</name>
</gene>
<keyword evidence="6 10" id="KW-0175">Coiled coil</keyword>
<dbReference type="CDD" id="cd07962">
    <property type="entry name" value="Anticodon_Ia_Val"/>
    <property type="match status" value="1"/>
</dbReference>
<dbReference type="InterPro" id="IPR002303">
    <property type="entry name" value="Valyl-tRNA_ligase"/>
</dbReference>